<reference evidence="2" key="1">
    <citation type="journal article" date="2023" name="G3 (Bethesda)">
        <title>Whole genome assembly and annotation of the endangered Caribbean coral Acropora cervicornis.</title>
        <authorList>
            <person name="Selwyn J.D."/>
            <person name="Vollmer S.V."/>
        </authorList>
    </citation>
    <scope>NUCLEOTIDE SEQUENCE</scope>
    <source>
        <strain evidence="2">K2</strain>
    </source>
</reference>
<reference evidence="2" key="2">
    <citation type="journal article" date="2023" name="Science">
        <title>Genomic signatures of disease resistance in endangered staghorn corals.</title>
        <authorList>
            <person name="Vollmer S.V."/>
            <person name="Selwyn J.D."/>
            <person name="Despard B.A."/>
            <person name="Roesel C.L."/>
        </authorList>
    </citation>
    <scope>NUCLEOTIDE SEQUENCE</scope>
    <source>
        <strain evidence="2">K2</strain>
    </source>
</reference>
<accession>A0AAD9Q891</accession>
<feature type="region of interest" description="Disordered" evidence="1">
    <location>
        <begin position="1"/>
        <end position="28"/>
    </location>
</feature>
<comment type="caution">
    <text evidence="2">The sequence shown here is derived from an EMBL/GenBank/DDBJ whole genome shotgun (WGS) entry which is preliminary data.</text>
</comment>
<feature type="compositionally biased region" description="Basic residues" evidence="1">
    <location>
        <begin position="8"/>
        <end position="23"/>
    </location>
</feature>
<evidence type="ECO:0000313" key="2">
    <source>
        <dbReference type="EMBL" id="KAK2556542.1"/>
    </source>
</evidence>
<evidence type="ECO:0000313" key="3">
    <source>
        <dbReference type="Proteomes" id="UP001249851"/>
    </source>
</evidence>
<organism evidence="2 3">
    <name type="scientific">Acropora cervicornis</name>
    <name type="common">Staghorn coral</name>
    <dbReference type="NCBI Taxonomy" id="6130"/>
    <lineage>
        <taxon>Eukaryota</taxon>
        <taxon>Metazoa</taxon>
        <taxon>Cnidaria</taxon>
        <taxon>Anthozoa</taxon>
        <taxon>Hexacorallia</taxon>
        <taxon>Scleractinia</taxon>
        <taxon>Astrocoeniina</taxon>
        <taxon>Acroporidae</taxon>
        <taxon>Acropora</taxon>
    </lineage>
</organism>
<dbReference type="AlphaFoldDB" id="A0AAD9Q891"/>
<dbReference type="Proteomes" id="UP001249851">
    <property type="component" value="Unassembled WGS sequence"/>
</dbReference>
<proteinExistence type="predicted"/>
<evidence type="ECO:0000256" key="1">
    <source>
        <dbReference type="SAM" id="MobiDB-lite"/>
    </source>
</evidence>
<sequence>MNMSPMKNKSKQRQQLLHHRRNTFPHDIEKARRIQQSSKEEDKDWTKVKAEEFLFLLKHS</sequence>
<gene>
    <name evidence="2" type="ORF">P5673_021451</name>
</gene>
<dbReference type="EMBL" id="JARQWQ010000055">
    <property type="protein sequence ID" value="KAK2556542.1"/>
    <property type="molecule type" value="Genomic_DNA"/>
</dbReference>
<name>A0AAD9Q891_ACRCE</name>
<protein>
    <submittedName>
        <fullName evidence="2">Uncharacterized protein</fullName>
    </submittedName>
</protein>
<keyword evidence="3" id="KW-1185">Reference proteome</keyword>